<comment type="caution">
    <text evidence="13">The sequence shown here is derived from an EMBL/GenBank/DDBJ whole genome shotgun (WGS) entry which is preliminary data.</text>
</comment>
<evidence type="ECO:0000259" key="10">
    <source>
        <dbReference type="PROSITE" id="PS50089"/>
    </source>
</evidence>
<gene>
    <name evidence="13" type="ORF">GOMPHAMPRED_006805</name>
</gene>
<evidence type="ECO:0000256" key="1">
    <source>
        <dbReference type="ARBA" id="ARBA00004123"/>
    </source>
</evidence>
<name>A0A8H3ELU2_9LECA</name>
<evidence type="ECO:0000256" key="6">
    <source>
        <dbReference type="ARBA" id="ARBA00023110"/>
    </source>
</evidence>
<feature type="region of interest" description="Disordered" evidence="9">
    <location>
        <begin position="356"/>
        <end position="418"/>
    </location>
</feature>
<evidence type="ECO:0000259" key="12">
    <source>
        <dbReference type="PROSITE" id="PS51282"/>
    </source>
</evidence>
<dbReference type="Gene3D" id="3.10.20.90">
    <property type="entry name" value="Phosphatidylinositol 3-kinase Catalytic Subunit, Chain A, domain 1"/>
    <property type="match status" value="1"/>
</dbReference>
<dbReference type="Pfam" id="PF13696">
    <property type="entry name" value="zf-CCHC_2"/>
    <property type="match status" value="1"/>
</dbReference>
<dbReference type="InterPro" id="IPR003613">
    <property type="entry name" value="Ubox_domain"/>
</dbReference>
<evidence type="ECO:0000313" key="14">
    <source>
        <dbReference type="Proteomes" id="UP000664169"/>
    </source>
</evidence>
<dbReference type="PROSITE" id="PS50158">
    <property type="entry name" value="ZF_CCHC"/>
    <property type="match status" value="1"/>
</dbReference>
<dbReference type="SUPFAM" id="SSF57756">
    <property type="entry name" value="Retrovirus zinc finger-like domains"/>
    <property type="match status" value="1"/>
</dbReference>
<dbReference type="OrthoDB" id="106784at2759"/>
<keyword evidence="3" id="KW-0479">Metal-binding</keyword>
<accession>A0A8H3ELU2</accession>
<dbReference type="Pfam" id="PF08783">
    <property type="entry name" value="DWNN"/>
    <property type="match status" value="1"/>
</dbReference>
<feature type="domain" description="CCHC-type" evidence="11">
    <location>
        <begin position="181"/>
        <end position="196"/>
    </location>
</feature>
<evidence type="ECO:0000259" key="11">
    <source>
        <dbReference type="PROSITE" id="PS50158"/>
    </source>
</evidence>
<dbReference type="InterPro" id="IPR001841">
    <property type="entry name" value="Znf_RING"/>
</dbReference>
<dbReference type="PANTHER" id="PTHR15439:SF0">
    <property type="entry name" value="CELL DIVISION CYCLE AND APOPTOSIS REGULATOR PROTEIN 1-RELATED"/>
    <property type="match status" value="1"/>
</dbReference>
<feature type="compositionally biased region" description="Basic and acidic residues" evidence="9">
    <location>
        <begin position="356"/>
        <end position="366"/>
    </location>
</feature>
<protein>
    <recommendedName>
        <fullName evidence="2">peptidylprolyl isomerase</fullName>
        <ecNumber evidence="2">5.2.1.8</ecNumber>
    </recommendedName>
</protein>
<comment type="subcellular location">
    <subcellularLocation>
        <location evidence="1">Nucleus</location>
    </subcellularLocation>
</comment>
<dbReference type="EC" id="5.2.1.8" evidence="2"/>
<proteinExistence type="predicted"/>
<evidence type="ECO:0000256" key="7">
    <source>
        <dbReference type="ARBA" id="ARBA00023242"/>
    </source>
</evidence>
<feature type="domain" description="RING-type" evidence="10">
    <location>
        <begin position="292"/>
        <end position="331"/>
    </location>
</feature>
<dbReference type="Gene3D" id="4.10.60.10">
    <property type="entry name" value="Zinc finger, CCHC-type"/>
    <property type="match status" value="1"/>
</dbReference>
<evidence type="ECO:0000313" key="13">
    <source>
        <dbReference type="EMBL" id="CAF9909566.1"/>
    </source>
</evidence>
<dbReference type="GO" id="GO:0016567">
    <property type="term" value="P:protein ubiquitination"/>
    <property type="evidence" value="ECO:0007669"/>
    <property type="project" value="InterPro"/>
</dbReference>
<reference evidence="13" key="1">
    <citation type="submission" date="2021-03" db="EMBL/GenBank/DDBJ databases">
        <authorList>
            <person name="Tagirdzhanova G."/>
        </authorList>
    </citation>
    <scope>NUCLEOTIDE SEQUENCE</scope>
</reference>
<dbReference type="GO" id="GO:0008270">
    <property type="term" value="F:zinc ion binding"/>
    <property type="evidence" value="ECO:0007669"/>
    <property type="project" value="UniProtKB-KW"/>
</dbReference>
<dbReference type="PROSITE" id="PS51282">
    <property type="entry name" value="DWNN"/>
    <property type="match status" value="1"/>
</dbReference>
<dbReference type="SMART" id="SM01180">
    <property type="entry name" value="DWNN"/>
    <property type="match status" value="1"/>
</dbReference>
<keyword evidence="6" id="KW-0697">Rotamase</keyword>
<keyword evidence="5" id="KW-0862">Zinc</keyword>
<dbReference type="InterPro" id="IPR014891">
    <property type="entry name" value="DWNN_domain"/>
</dbReference>
<keyword evidence="14" id="KW-1185">Reference proteome</keyword>
<keyword evidence="4 8" id="KW-0863">Zinc-finger</keyword>
<dbReference type="InterPro" id="IPR025829">
    <property type="entry name" value="Zn_knuckle_CX2CX3GHX4C"/>
</dbReference>
<dbReference type="PROSITE" id="PS50089">
    <property type="entry name" value="ZF_RING_2"/>
    <property type="match status" value="1"/>
</dbReference>
<dbReference type="SMART" id="SM00343">
    <property type="entry name" value="ZnF_C2HC"/>
    <property type="match status" value="1"/>
</dbReference>
<dbReference type="Proteomes" id="UP000664169">
    <property type="component" value="Unassembled WGS sequence"/>
</dbReference>
<feature type="region of interest" description="Disordered" evidence="9">
    <location>
        <begin position="445"/>
        <end position="471"/>
    </location>
</feature>
<dbReference type="GO" id="GO:0003676">
    <property type="term" value="F:nucleic acid binding"/>
    <property type="evidence" value="ECO:0007669"/>
    <property type="project" value="InterPro"/>
</dbReference>
<dbReference type="InterPro" id="IPR001878">
    <property type="entry name" value="Znf_CCHC"/>
</dbReference>
<dbReference type="GO" id="GO:0005634">
    <property type="term" value="C:nucleus"/>
    <property type="evidence" value="ECO:0007669"/>
    <property type="project" value="UniProtKB-SubCell"/>
</dbReference>
<dbReference type="InterPro" id="IPR033489">
    <property type="entry name" value="RBBP6"/>
</dbReference>
<feature type="domain" description="DWNN" evidence="12">
    <location>
        <begin position="5"/>
        <end position="78"/>
    </location>
</feature>
<dbReference type="GO" id="GO:0061630">
    <property type="term" value="F:ubiquitin protein ligase activity"/>
    <property type="evidence" value="ECO:0007669"/>
    <property type="project" value="InterPro"/>
</dbReference>
<dbReference type="AlphaFoldDB" id="A0A8H3ELU2"/>
<dbReference type="GO" id="GO:0003755">
    <property type="term" value="F:peptidyl-prolyl cis-trans isomerase activity"/>
    <property type="evidence" value="ECO:0007669"/>
    <property type="project" value="UniProtKB-KW"/>
</dbReference>
<dbReference type="Gene3D" id="3.30.40.10">
    <property type="entry name" value="Zinc/RING finger domain, C3HC4 (zinc finger)"/>
    <property type="match status" value="1"/>
</dbReference>
<dbReference type="GO" id="GO:0006397">
    <property type="term" value="P:mRNA processing"/>
    <property type="evidence" value="ECO:0007669"/>
    <property type="project" value="InterPro"/>
</dbReference>
<evidence type="ECO:0000256" key="9">
    <source>
        <dbReference type="SAM" id="MobiDB-lite"/>
    </source>
</evidence>
<evidence type="ECO:0000256" key="4">
    <source>
        <dbReference type="ARBA" id="ARBA00022771"/>
    </source>
</evidence>
<dbReference type="InterPro" id="IPR036875">
    <property type="entry name" value="Znf_CCHC_sf"/>
</dbReference>
<sequence length="593" mass="65678">MASSVFYRFKSNKDTTRITFDGTGISVFELKKAIIETSNLGDGTDFELILLSADEKEEYSDDTEIIPRSTTVIARRKPAERAGRGGAARYVSGKAPVASKNKQRIEQGPNRNEPSSNSAAAVSAISELQTEKQREEAVLKLAAEQWKQTQKEMATATRVPTTHYKTNTTNSNNPPPEWYLCNRCGIKGHWIKDCPQNGNPDFDDNRRIKKAIGIPRSRLVMIDKKTITDEDGNIDVSKLPTGAMIDGDGNYVTVKADNATWNKFQEKVNKSTAAQEEEIRGSKELQDRGLECPIDKRLFVEPVKTPCCHTTYCNECITNALLDDDLRCPNCGEEGVLIDNLQPDTSMKAKIRSYLDEKATTKKTPEDASLDINGPNQGIPQRSATASPEIKDEKDVSIKAPSTTNSPPASPAEGGTKKRKADIELDNNRASPMPAAVNGAIDESEEPVLKKEPPRGPKAMMTQGFGSNPQNPMMNMNNAFPMNMPMPGMNGLMPMMFDPMTMLNQMNAMNQFMGMNGMNGMPLPMGMMNGTNGMQQNQNYQQQGMGRGNTPQYKQFNDVRPNQEESAYFRAPVNPHRTNRRNAAARPADYREI</sequence>
<dbReference type="InterPro" id="IPR013083">
    <property type="entry name" value="Znf_RING/FYVE/PHD"/>
</dbReference>
<feature type="compositionally biased region" description="Polar residues" evidence="9">
    <location>
        <begin position="374"/>
        <end position="386"/>
    </location>
</feature>
<dbReference type="PANTHER" id="PTHR15439">
    <property type="entry name" value="RETINOBLASTOMA-BINDING PROTEIN 6"/>
    <property type="match status" value="1"/>
</dbReference>
<keyword evidence="6" id="KW-0413">Isomerase</keyword>
<dbReference type="GO" id="GO:0006511">
    <property type="term" value="P:ubiquitin-dependent protein catabolic process"/>
    <property type="evidence" value="ECO:0007669"/>
    <property type="project" value="TreeGrafter"/>
</dbReference>
<evidence type="ECO:0000256" key="2">
    <source>
        <dbReference type="ARBA" id="ARBA00013194"/>
    </source>
</evidence>
<dbReference type="SUPFAM" id="SSF57850">
    <property type="entry name" value="RING/U-box"/>
    <property type="match status" value="1"/>
</dbReference>
<evidence type="ECO:0000256" key="8">
    <source>
        <dbReference type="PROSITE-ProRule" id="PRU00047"/>
    </source>
</evidence>
<feature type="region of interest" description="Disordered" evidence="9">
    <location>
        <begin position="94"/>
        <end position="121"/>
    </location>
</feature>
<organism evidence="13 14">
    <name type="scientific">Gomphillus americanus</name>
    <dbReference type="NCBI Taxonomy" id="1940652"/>
    <lineage>
        <taxon>Eukaryota</taxon>
        <taxon>Fungi</taxon>
        <taxon>Dikarya</taxon>
        <taxon>Ascomycota</taxon>
        <taxon>Pezizomycotina</taxon>
        <taxon>Lecanoromycetes</taxon>
        <taxon>OSLEUM clade</taxon>
        <taxon>Ostropomycetidae</taxon>
        <taxon>Ostropales</taxon>
        <taxon>Graphidaceae</taxon>
        <taxon>Gomphilloideae</taxon>
        <taxon>Gomphillus</taxon>
    </lineage>
</organism>
<evidence type="ECO:0000256" key="5">
    <source>
        <dbReference type="ARBA" id="ARBA00022833"/>
    </source>
</evidence>
<dbReference type="CDD" id="cd16620">
    <property type="entry name" value="vRING-HC-C4C4_RBBP6"/>
    <property type="match status" value="1"/>
</dbReference>
<keyword evidence="7" id="KW-0539">Nucleus</keyword>
<dbReference type="EMBL" id="CAJPDQ010000005">
    <property type="protein sequence ID" value="CAF9909566.1"/>
    <property type="molecule type" value="Genomic_DNA"/>
</dbReference>
<evidence type="ECO:0000256" key="3">
    <source>
        <dbReference type="ARBA" id="ARBA00022723"/>
    </source>
</evidence>
<dbReference type="Pfam" id="PF04564">
    <property type="entry name" value="U-box"/>
    <property type="match status" value="1"/>
</dbReference>